<gene>
    <name evidence="1" type="ORF">PFLCHA0_c14680</name>
</gene>
<dbReference type="KEGG" id="pprc:PFLCHA0_c14680"/>
<dbReference type="Proteomes" id="UP000013940">
    <property type="component" value="Chromosome"/>
</dbReference>
<dbReference type="eggNOG" id="ENOG5030VH0">
    <property type="taxonomic scope" value="Bacteria"/>
</dbReference>
<dbReference type="EMBL" id="CP003190">
    <property type="protein sequence ID" value="AGL83257.1"/>
    <property type="molecule type" value="Genomic_DNA"/>
</dbReference>
<organism evidence="1 2">
    <name type="scientific">Pseudomonas protegens (strain DSM 19095 / LMG 27888 / CFBP 6595 / CHA0)</name>
    <dbReference type="NCBI Taxonomy" id="1124983"/>
    <lineage>
        <taxon>Bacteria</taxon>
        <taxon>Pseudomonadati</taxon>
        <taxon>Pseudomonadota</taxon>
        <taxon>Gammaproteobacteria</taxon>
        <taxon>Pseudomonadales</taxon>
        <taxon>Pseudomonadaceae</taxon>
        <taxon>Pseudomonas</taxon>
    </lineage>
</organism>
<evidence type="ECO:0000313" key="1">
    <source>
        <dbReference type="EMBL" id="AGL83257.1"/>
    </source>
</evidence>
<sequence length="78" mass="9302">MFRRILLGVVLGLSLSACVPYYVEPGYYRTDVYAVPGPYYYGGYPYYGGGYRPHYYYRPYYHGGYGPHYYGGYRRWHH</sequence>
<accession>A0A2C9EHY3</accession>
<protein>
    <recommendedName>
        <fullName evidence="3">Lipoprotein</fullName>
    </recommendedName>
</protein>
<dbReference type="AlphaFoldDB" id="A0A2C9EHY3"/>
<reference evidence="2" key="1">
    <citation type="journal article" date="2014" name="Genome Announc.">
        <title>Full-genome sequence of the plant growth-promoting bacterium Pseudomonas protegens CHA0.</title>
        <authorList>
            <person name="Jousset A."/>
            <person name="Schuldes J."/>
            <person name="Keel C."/>
            <person name="Maurhofer M."/>
            <person name="Daniel R."/>
            <person name="Scheu S."/>
            <person name="Thuermer A."/>
        </authorList>
    </citation>
    <scope>NUCLEOTIDE SEQUENCE [LARGE SCALE GENOMIC DNA]</scope>
    <source>
        <strain evidence="2">DSM 19095 / LMG 27888 / CFBP 6595 / CHA0</strain>
    </source>
</reference>
<dbReference type="PROSITE" id="PS51257">
    <property type="entry name" value="PROKAR_LIPOPROTEIN"/>
    <property type="match status" value="1"/>
</dbReference>
<proteinExistence type="predicted"/>
<name>A0A2C9EHY3_PSEPH</name>
<evidence type="ECO:0008006" key="3">
    <source>
        <dbReference type="Google" id="ProtNLM"/>
    </source>
</evidence>
<evidence type="ECO:0000313" key="2">
    <source>
        <dbReference type="Proteomes" id="UP000013940"/>
    </source>
</evidence>
<dbReference type="HOGENOM" id="CLU_166152_0_0_6"/>